<evidence type="ECO:0000313" key="3">
    <source>
        <dbReference type="Proteomes" id="UP000604737"/>
    </source>
</evidence>
<gene>
    <name evidence="2" type="ORF">GCM10007350_08560</name>
</gene>
<name>A0ABQ3H075_9NEIS</name>
<dbReference type="Proteomes" id="UP000604737">
    <property type="component" value="Unassembled WGS sequence"/>
</dbReference>
<accession>A0ABQ3H075</accession>
<evidence type="ECO:0000256" key="1">
    <source>
        <dbReference type="SAM" id="SignalP"/>
    </source>
</evidence>
<dbReference type="RefSeq" id="WP_189458926.1">
    <property type="nucleotide sequence ID" value="NZ_BMYO01000002.1"/>
</dbReference>
<keyword evidence="1" id="KW-0732">Signal</keyword>
<feature type="chain" id="PRO_5045511653" description="Transporter" evidence="1">
    <location>
        <begin position="22"/>
        <end position="296"/>
    </location>
</feature>
<proteinExistence type="predicted"/>
<dbReference type="EMBL" id="BMYO01000002">
    <property type="protein sequence ID" value="GHD58540.1"/>
    <property type="molecule type" value="Genomic_DNA"/>
</dbReference>
<feature type="signal peptide" evidence="1">
    <location>
        <begin position="1"/>
        <end position="21"/>
    </location>
</feature>
<keyword evidence="3" id="KW-1185">Reference proteome</keyword>
<sequence length="296" mass="31584">MLAPLRLALIACALTAALAHADELQYNVALTPVWQGEAALDDGGKVGLNSLLFSTSVDQAMNPGWSFGLGVRLAQDRWDFESPARFGGQAPWDTVRQGSLGFHINYVTAGYQSFSVLPTIEYAGESGASGSDAIGYGATFIAAQQFSNTLQLGLGAGVFREFDKTSAFPFLVVDWQIDKQWHLGNPFDAGPSGPGGLELSYAPNERWQIGAGGAYRSERFRLAANNSVSPGGVGQHERLPVYLRVGYAAKPGWRIDAYAAAAFGGKLKLEDDRGHEIGSDSYDTAPMFGISFSGAF</sequence>
<evidence type="ECO:0000313" key="2">
    <source>
        <dbReference type="EMBL" id="GHD58540.1"/>
    </source>
</evidence>
<reference evidence="3" key="1">
    <citation type="journal article" date="2019" name="Int. J. Syst. Evol. Microbiol.">
        <title>The Global Catalogue of Microorganisms (GCM) 10K type strain sequencing project: providing services to taxonomists for standard genome sequencing and annotation.</title>
        <authorList>
            <consortium name="The Broad Institute Genomics Platform"/>
            <consortium name="The Broad Institute Genome Sequencing Center for Infectious Disease"/>
            <person name="Wu L."/>
            <person name="Ma J."/>
        </authorList>
    </citation>
    <scope>NUCLEOTIDE SEQUENCE [LARGE SCALE GENOMIC DNA]</scope>
    <source>
        <strain evidence="3">KCTC 23701</strain>
    </source>
</reference>
<comment type="caution">
    <text evidence="2">The sequence shown here is derived from an EMBL/GenBank/DDBJ whole genome shotgun (WGS) entry which is preliminary data.</text>
</comment>
<evidence type="ECO:0008006" key="4">
    <source>
        <dbReference type="Google" id="ProtNLM"/>
    </source>
</evidence>
<organism evidence="2 3">
    <name type="scientific">Jeongeupia chitinilytica</name>
    <dbReference type="NCBI Taxonomy" id="1041641"/>
    <lineage>
        <taxon>Bacteria</taxon>
        <taxon>Pseudomonadati</taxon>
        <taxon>Pseudomonadota</taxon>
        <taxon>Betaproteobacteria</taxon>
        <taxon>Neisseriales</taxon>
        <taxon>Chitinibacteraceae</taxon>
        <taxon>Jeongeupia</taxon>
    </lineage>
</organism>
<protein>
    <recommendedName>
        <fullName evidence="4">Transporter</fullName>
    </recommendedName>
</protein>